<evidence type="ECO:0000313" key="2">
    <source>
        <dbReference type="Proteomes" id="UP001165074"/>
    </source>
</evidence>
<name>A0A9W6S4W0_9ACTN</name>
<dbReference type="Proteomes" id="UP001165074">
    <property type="component" value="Unassembled WGS sequence"/>
</dbReference>
<evidence type="ECO:0000313" key="1">
    <source>
        <dbReference type="EMBL" id="GLY85667.1"/>
    </source>
</evidence>
<dbReference type="InterPro" id="IPR011051">
    <property type="entry name" value="RmlC_Cupin_sf"/>
</dbReference>
<reference evidence="1" key="1">
    <citation type="submission" date="2023-03" db="EMBL/GenBank/DDBJ databases">
        <title>Actinoallomurus iriomotensis NBRC 103684.</title>
        <authorList>
            <person name="Ichikawa N."/>
            <person name="Sato H."/>
            <person name="Tonouchi N."/>
        </authorList>
    </citation>
    <scope>NUCLEOTIDE SEQUENCE</scope>
    <source>
        <strain evidence="1">NBRC 103684</strain>
    </source>
</reference>
<dbReference type="RefSeq" id="WP_285572725.1">
    <property type="nucleotide sequence ID" value="NZ_BSTK01000004.1"/>
</dbReference>
<dbReference type="EMBL" id="BSTK01000004">
    <property type="protein sequence ID" value="GLY85667.1"/>
    <property type="molecule type" value="Genomic_DNA"/>
</dbReference>
<keyword evidence="2" id="KW-1185">Reference proteome</keyword>
<protein>
    <recommendedName>
        <fullName evidence="3">Cupin domain-containing protein</fullName>
    </recommendedName>
</protein>
<proteinExistence type="predicted"/>
<sequence>MSDYPADDQYRRFRESAEPTLKEFARSTLSSATKTLSGGTWHPYGFAIWYLHTVPQLGKLRLHVWPDENRKTRPWGPRIHRHGWHLASLVLTGTYRDVLYSDSAEHPGPGDWRPVTPYRVEVLPGNKRRITPEDGTLYIRQEQDREVDASDMHYIPAGKFHETLIPSDEFVATLVLLGHEQGVGSSAVEDQRLGPRVHQRSTLADSEAERILDRLQARLRASRPTR</sequence>
<gene>
    <name evidence="1" type="ORF">Airi02_035960</name>
</gene>
<comment type="caution">
    <text evidence="1">The sequence shown here is derived from an EMBL/GenBank/DDBJ whole genome shotgun (WGS) entry which is preliminary data.</text>
</comment>
<dbReference type="SUPFAM" id="SSF51182">
    <property type="entry name" value="RmlC-like cupins"/>
    <property type="match status" value="1"/>
</dbReference>
<evidence type="ECO:0008006" key="3">
    <source>
        <dbReference type="Google" id="ProtNLM"/>
    </source>
</evidence>
<organism evidence="1 2">
    <name type="scientific">Actinoallomurus iriomotensis</name>
    <dbReference type="NCBI Taxonomy" id="478107"/>
    <lineage>
        <taxon>Bacteria</taxon>
        <taxon>Bacillati</taxon>
        <taxon>Actinomycetota</taxon>
        <taxon>Actinomycetes</taxon>
        <taxon>Streptosporangiales</taxon>
        <taxon>Thermomonosporaceae</taxon>
        <taxon>Actinoallomurus</taxon>
    </lineage>
</organism>
<accession>A0A9W6S4W0</accession>
<dbReference type="AlphaFoldDB" id="A0A9W6S4W0"/>